<feature type="compositionally biased region" description="Basic residues" evidence="2">
    <location>
        <begin position="215"/>
        <end position="230"/>
    </location>
</feature>
<evidence type="ECO:0000256" key="2">
    <source>
        <dbReference type="SAM" id="MobiDB-lite"/>
    </source>
</evidence>
<reference evidence="5" key="1">
    <citation type="submission" date="2015-04" db="EMBL/GenBank/DDBJ databases">
        <authorList>
            <person name="Syromyatnikov M.Y."/>
            <person name="Popov V.N."/>
        </authorList>
    </citation>
    <scope>NUCLEOTIDE SEQUENCE</scope>
    <source>
        <strain evidence="5">MO-1</strain>
    </source>
</reference>
<dbReference type="PANTHER" id="PTHR13748">
    <property type="entry name" value="COBW-RELATED"/>
    <property type="match status" value="1"/>
</dbReference>
<feature type="domain" description="CobW C-terminal" evidence="4">
    <location>
        <begin position="254"/>
        <end position="342"/>
    </location>
</feature>
<proteinExistence type="predicted"/>
<dbReference type="Pfam" id="PF02492">
    <property type="entry name" value="cobW"/>
    <property type="match status" value="1"/>
</dbReference>
<dbReference type="AlphaFoldDB" id="A0A1S7LJ65"/>
<organism evidence="5">
    <name type="scientific">Magnetococcus massalia (strain MO-1)</name>
    <dbReference type="NCBI Taxonomy" id="451514"/>
    <lineage>
        <taxon>Bacteria</taxon>
        <taxon>Pseudomonadati</taxon>
        <taxon>Pseudomonadota</taxon>
        <taxon>Magnetococcia</taxon>
        <taxon>Magnetococcales</taxon>
        <taxon>Magnetococcaceae</taxon>
        <taxon>Magnetococcus</taxon>
    </lineage>
</organism>
<evidence type="ECO:0000259" key="4">
    <source>
        <dbReference type="Pfam" id="PF07683"/>
    </source>
</evidence>
<dbReference type="PANTHER" id="PTHR13748:SF46">
    <property type="entry name" value="ZINC CHAPERONE YEIR"/>
    <property type="match status" value="1"/>
</dbReference>
<dbReference type="Gene3D" id="3.40.50.300">
    <property type="entry name" value="P-loop containing nucleotide triphosphate hydrolases"/>
    <property type="match status" value="1"/>
</dbReference>
<name>A0A1S7LJ65_MAGMO</name>
<feature type="domain" description="CobW/HypB/UreG nucleotide-binding" evidence="3">
    <location>
        <begin position="4"/>
        <end position="180"/>
    </location>
</feature>
<dbReference type="Pfam" id="PF07683">
    <property type="entry name" value="CobW_C"/>
    <property type="match status" value="1"/>
</dbReference>
<dbReference type="InterPro" id="IPR051316">
    <property type="entry name" value="Zinc-reg_GTPase_activator"/>
</dbReference>
<feature type="region of interest" description="Disordered" evidence="2">
    <location>
        <begin position="211"/>
        <end position="233"/>
    </location>
</feature>
<dbReference type="EMBL" id="LO017727">
    <property type="protein sequence ID" value="CRH05836.1"/>
    <property type="molecule type" value="Genomic_DNA"/>
</dbReference>
<dbReference type="SUPFAM" id="SSF52540">
    <property type="entry name" value="P-loop containing nucleoside triphosphate hydrolases"/>
    <property type="match status" value="1"/>
</dbReference>
<accession>A0A1S7LJ65</accession>
<sequence length="349" mass="38293">MAIPVNIITGFLGVGKTTAIRHLLSTAPTSERWAVLVNEFGDVPIDQGSLAGQGAVAVTEVAGGCICCSLGEEMGEAVRTILSEVKPDRLLVEPTGLGHPGGVIEALTEAEFKPQLELRTVICLVDPKSLADPLILKRKTFIDQAAVSDVLVAAKADLASGDELAQFNAWAGELFPPKEVVGQVQEGRMDPAWLDLQVENRLESSLLQRAEATGHHHAHGHHQHGQRSHPTHCEPRVDAPCRFENRGLEHQGCGWIFHVEERFHEYKLMEIFEGAIAGLPHVARMKGIFRVGPGRRILIDRVGERLTVNDSIAFWRDSRVELIVAQDGPQPDWLALEEAMKSARWGQKK</sequence>
<gene>
    <name evidence="5" type="ORF">MAGMO_1652</name>
</gene>
<protein>
    <submittedName>
        <fullName evidence="5">Putative cobalamin synthesis protein CobW</fullName>
    </submittedName>
</protein>
<dbReference type="GO" id="GO:0005737">
    <property type="term" value="C:cytoplasm"/>
    <property type="evidence" value="ECO:0007669"/>
    <property type="project" value="TreeGrafter"/>
</dbReference>
<comment type="function">
    <text evidence="1">Zinc chaperone that directly transfers zinc cofactor to target proteins, thereby activating them. Zinc is transferred from the CXCC motif in the GTPase domain to the zinc binding site in target proteins in a process requiring GTP hydrolysis.</text>
</comment>
<dbReference type="InterPro" id="IPR003495">
    <property type="entry name" value="CobW/HypB/UreG_nucleotide-bd"/>
</dbReference>
<evidence type="ECO:0000256" key="1">
    <source>
        <dbReference type="ARBA" id="ARBA00045658"/>
    </source>
</evidence>
<dbReference type="InterPro" id="IPR027417">
    <property type="entry name" value="P-loop_NTPase"/>
</dbReference>
<dbReference type="InterPro" id="IPR011629">
    <property type="entry name" value="CobW-like_C"/>
</dbReference>
<evidence type="ECO:0000313" key="5">
    <source>
        <dbReference type="EMBL" id="CRH05836.1"/>
    </source>
</evidence>
<dbReference type="CDD" id="cd03112">
    <property type="entry name" value="CobW-like"/>
    <property type="match status" value="1"/>
</dbReference>
<evidence type="ECO:0000259" key="3">
    <source>
        <dbReference type="Pfam" id="PF02492"/>
    </source>
</evidence>